<evidence type="ECO:0000259" key="4">
    <source>
        <dbReference type="PROSITE" id="PS50026"/>
    </source>
</evidence>
<evidence type="ECO:0000256" key="3">
    <source>
        <dbReference type="SAM" id="SignalP"/>
    </source>
</evidence>
<dbReference type="Proteomes" id="UP000515163">
    <property type="component" value="Unplaced"/>
</dbReference>
<dbReference type="SUPFAM" id="SSF57196">
    <property type="entry name" value="EGF/Laminin"/>
    <property type="match status" value="1"/>
</dbReference>
<sequence>MKTSLFIAAFFVTLVSMVTWTEARYSYHGKTIKCLPYNTKCTNTYKGCSVYKGVCRCSRAVFCCQNPFQYKKLSSCLTHNKPKDPCKPNPCQNGGYCAQLNETQYRCMCRGTGFFGTRCDRKCHWQQGSFFRVMKAIWQQKNRTKMRQIFACLSF</sequence>
<dbReference type="SMART" id="SM00181">
    <property type="entry name" value="EGF"/>
    <property type="match status" value="1"/>
</dbReference>
<dbReference type="InterPro" id="IPR000742">
    <property type="entry name" value="EGF"/>
</dbReference>
<accession>A0A6P8HWW9</accession>
<gene>
    <name evidence="6" type="primary">LOC116296074</name>
</gene>
<evidence type="ECO:0000313" key="6">
    <source>
        <dbReference type="RefSeq" id="XP_031559888.1"/>
    </source>
</evidence>
<comment type="similarity">
    <text evidence="1">Belongs to the EGF domain peptide family.</text>
</comment>
<feature type="domain" description="EGF-like" evidence="4">
    <location>
        <begin position="82"/>
        <end position="120"/>
    </location>
</feature>
<name>A0A6P8HWW9_ACTTE</name>
<feature type="signal peptide" evidence="3">
    <location>
        <begin position="1"/>
        <end position="23"/>
    </location>
</feature>
<dbReference type="InParanoid" id="A0A6P8HWW9"/>
<organism evidence="5 6">
    <name type="scientific">Actinia tenebrosa</name>
    <name type="common">Australian red waratah sea anemone</name>
    <dbReference type="NCBI Taxonomy" id="6105"/>
    <lineage>
        <taxon>Eukaryota</taxon>
        <taxon>Metazoa</taxon>
        <taxon>Cnidaria</taxon>
        <taxon>Anthozoa</taxon>
        <taxon>Hexacorallia</taxon>
        <taxon>Actiniaria</taxon>
        <taxon>Actiniidae</taxon>
        <taxon>Actinia</taxon>
    </lineage>
</organism>
<dbReference type="Gene3D" id="2.10.25.10">
    <property type="entry name" value="Laminin"/>
    <property type="match status" value="1"/>
</dbReference>
<dbReference type="AlphaFoldDB" id="A0A6P8HWW9"/>
<dbReference type="Pfam" id="PF00008">
    <property type="entry name" value="EGF"/>
    <property type="match status" value="1"/>
</dbReference>
<dbReference type="OrthoDB" id="10046852at2759"/>
<feature type="chain" id="PRO_5028190478" evidence="3">
    <location>
        <begin position="24"/>
        <end position="155"/>
    </location>
</feature>
<dbReference type="RefSeq" id="XP_031559888.1">
    <property type="nucleotide sequence ID" value="XM_031704028.1"/>
</dbReference>
<keyword evidence="5" id="KW-1185">Reference proteome</keyword>
<evidence type="ECO:0000256" key="2">
    <source>
        <dbReference type="PROSITE-ProRule" id="PRU00076"/>
    </source>
</evidence>
<keyword evidence="2" id="KW-0245">EGF-like domain</keyword>
<comment type="caution">
    <text evidence="2">Lacks conserved residue(s) required for the propagation of feature annotation.</text>
</comment>
<protein>
    <submittedName>
        <fullName evidence="6">Contactin-associated protein like 5-3-like</fullName>
    </submittedName>
</protein>
<evidence type="ECO:0000313" key="5">
    <source>
        <dbReference type="Proteomes" id="UP000515163"/>
    </source>
</evidence>
<keyword evidence="3" id="KW-0732">Signal</keyword>
<dbReference type="PROSITE" id="PS50026">
    <property type="entry name" value="EGF_3"/>
    <property type="match status" value="1"/>
</dbReference>
<dbReference type="GeneID" id="116296074"/>
<reference evidence="6" key="1">
    <citation type="submission" date="2025-08" db="UniProtKB">
        <authorList>
            <consortium name="RefSeq"/>
        </authorList>
    </citation>
    <scope>IDENTIFICATION</scope>
    <source>
        <tissue evidence="6">Tentacle</tissue>
    </source>
</reference>
<dbReference type="KEGG" id="aten:116296074"/>
<proteinExistence type="inferred from homology"/>
<evidence type="ECO:0000256" key="1">
    <source>
        <dbReference type="ARBA" id="ARBA00006373"/>
    </source>
</evidence>